<feature type="region of interest" description="Disordered" evidence="5">
    <location>
        <begin position="698"/>
        <end position="719"/>
    </location>
</feature>
<dbReference type="Gene3D" id="1.20.870.10">
    <property type="entry name" value="Son of sevenless (SoS) protein Chain: S domain 1"/>
    <property type="match status" value="1"/>
</dbReference>
<reference evidence="10" key="1">
    <citation type="submission" date="2016-02" db="EMBL/GenBank/DDBJ databases">
        <title>Comparative genomics of biotechnologically important yeasts.</title>
        <authorList>
            <consortium name="DOE Joint Genome Institute"/>
            <person name="Riley R."/>
            <person name="Haridas S."/>
            <person name="Wolfe K.H."/>
            <person name="Lopes M.R."/>
            <person name="Hittinger C.T."/>
            <person name="Goker M."/>
            <person name="Salamov A."/>
            <person name="Wisecaver J."/>
            <person name="Long T.M."/>
            <person name="Aerts A.L."/>
            <person name="Barry K."/>
            <person name="Choi C."/>
            <person name="Clum A."/>
            <person name="Coughlan A.Y."/>
            <person name="Deshpande S."/>
            <person name="Douglass A.P."/>
            <person name="Hanson S.J."/>
            <person name="Klenk H.-P."/>
            <person name="Labutti K."/>
            <person name="Lapidus A."/>
            <person name="Lindquist E."/>
            <person name="Lipzen A."/>
            <person name="Meier-Kolthoff J.P."/>
            <person name="Ohm R.A."/>
            <person name="Otillar R.P."/>
            <person name="Pangilinan J."/>
            <person name="Peng Y."/>
            <person name="Rokas A."/>
            <person name="Rosa C.A."/>
            <person name="Scheuner C."/>
            <person name="Sibirny A.A."/>
            <person name="Slot J.C."/>
            <person name="Stielow J.B."/>
            <person name="Sun H."/>
            <person name="Kurtzman C.P."/>
            <person name="Blackwell M."/>
            <person name="Jeffries T.W."/>
            <person name="Grigoriev I.V."/>
        </authorList>
    </citation>
    <scope>NUCLEOTIDE SEQUENCE [LARGE SCALE GENOMIC DNA]</scope>
    <source>
        <strain evidence="10">NRRL Y-17796</strain>
    </source>
</reference>
<sequence>MVVSSPSYEGWNPQIPIDSSSLSPISTKNLTEISSPTRNTAMPPTKTRPNSKTDQSCNGSAQSRRSIPTKPMLISGNIANTPILPFIKAKYSLDPSTLPTRAQGSCLSFETNEVMLLHSLHHTGWADATSISTAARGWIPINYFDIYKDQAIQPLLDSFLTFIASPQSAPASTSGKYTFSTQTIGNAIIAVRSLLESTDCVSRSCHTVSANPAIKTSRKALLAQLATLASIAKENAGSTSRLTIQSLLTAMFALVSKAAQFLSVYNATINPDGGEGSDRNSVSSTLLLASNLSVIYFYCYPPSAVSRMNEIGRCVILTLAYIVRTHDQQTFQDFKSSYYAGIIGSFAQDIETLNDLLMARCKDVYGFPNFILEKHGSIVVNALVKLAHTLSCSDSSISAAPELDVVAENYISVIDYLAKARTTLERFGDFTLSKSCHYRDYTQLCETDYRISKDDAELILKELVSGYYSKLPRSCITEKEQNIASKPSLDTLALYDDNIHDPVGQEYSPDSSIVYTPKDLKKYPSNRISQNSEEDNRSSSSGLSLDSIGTGSIWNERPSSYNALVNQIVLGADGDILGATIEALVYNLTTPRFNEVQTGHKEIDSFLSTFRFFSTPEELLEALIARFDSLKSVTEGTKFGIQQNVLSIIDTWMTRHWCPSADDKLCPILESFFDQDHKDYVVCQKVTALASRIIPGDKSKGQSSKLAVPPSSKASLQGSRSLRDIGNSILRDIKASTGISVGSGTVLKELCSCNEREVSRQITLTAEDLFSEITAESLLGHVLKSKGGLFKPKEVENMISFSNKLSDLVYETILSEERPKDRTNIVRFWIKVASGCSELRNFDSTMAIVNALQGTVIRRLKQTWAGVSPKALSMLAEVSRITDISNNFSTYRGVLAQCKAPSVPYLGVCLADITFLNETIRDTRQIDNTDVSSACVTNYSKYMKLLSSANKLLSLQGSYDFQCHSGVGSLVRIALDKTQAPSLSREETLYRKSCILEPRT</sequence>
<dbReference type="InterPro" id="IPR023578">
    <property type="entry name" value="Ras_GEF_dom_sf"/>
</dbReference>
<dbReference type="OrthoDB" id="546434at2759"/>
<dbReference type="GO" id="GO:0005085">
    <property type="term" value="F:guanyl-nucleotide exchange factor activity"/>
    <property type="evidence" value="ECO:0007669"/>
    <property type="project" value="UniProtKB-KW"/>
</dbReference>
<organism evidence="9 10">
    <name type="scientific">Tortispora caseinolytica NRRL Y-17796</name>
    <dbReference type="NCBI Taxonomy" id="767744"/>
    <lineage>
        <taxon>Eukaryota</taxon>
        <taxon>Fungi</taxon>
        <taxon>Dikarya</taxon>
        <taxon>Ascomycota</taxon>
        <taxon>Saccharomycotina</taxon>
        <taxon>Trigonopsidomycetes</taxon>
        <taxon>Trigonopsidales</taxon>
        <taxon>Trigonopsidaceae</taxon>
        <taxon>Tortispora</taxon>
    </lineage>
</organism>
<dbReference type="PANTHER" id="PTHR23113:SF354">
    <property type="entry name" value="BUD SITE SELECTION PROTEIN 5"/>
    <property type="match status" value="1"/>
</dbReference>
<dbReference type="GO" id="GO:0005886">
    <property type="term" value="C:plasma membrane"/>
    <property type="evidence" value="ECO:0007669"/>
    <property type="project" value="TreeGrafter"/>
</dbReference>
<dbReference type="InterPro" id="IPR008937">
    <property type="entry name" value="Ras-like_GEF"/>
</dbReference>
<dbReference type="Proteomes" id="UP000095023">
    <property type="component" value="Unassembled WGS sequence"/>
</dbReference>
<dbReference type="Pfam" id="PF00617">
    <property type="entry name" value="RasGEF"/>
    <property type="match status" value="1"/>
</dbReference>
<dbReference type="Pfam" id="PF00618">
    <property type="entry name" value="RasGEF_N"/>
    <property type="match status" value="1"/>
</dbReference>
<dbReference type="InterPro" id="IPR036964">
    <property type="entry name" value="RASGEF_cat_dom_sf"/>
</dbReference>
<accession>A0A1E4TM85</accession>
<feature type="domain" description="SH3" evidence="6">
    <location>
        <begin position="82"/>
        <end position="149"/>
    </location>
</feature>
<evidence type="ECO:0000256" key="4">
    <source>
        <dbReference type="PROSITE-ProRule" id="PRU00192"/>
    </source>
</evidence>
<dbReference type="SMART" id="SM00326">
    <property type="entry name" value="SH3"/>
    <property type="match status" value="1"/>
</dbReference>
<dbReference type="SUPFAM" id="SSF50044">
    <property type="entry name" value="SH3-domain"/>
    <property type="match status" value="1"/>
</dbReference>
<evidence type="ECO:0000256" key="5">
    <source>
        <dbReference type="SAM" id="MobiDB-lite"/>
    </source>
</evidence>
<dbReference type="GO" id="GO:0007265">
    <property type="term" value="P:Ras protein signal transduction"/>
    <property type="evidence" value="ECO:0007669"/>
    <property type="project" value="TreeGrafter"/>
</dbReference>
<feature type="region of interest" description="Disordered" evidence="5">
    <location>
        <begin position="1"/>
        <end position="69"/>
    </location>
</feature>
<evidence type="ECO:0000256" key="3">
    <source>
        <dbReference type="PROSITE-ProRule" id="PRU00168"/>
    </source>
</evidence>
<dbReference type="SMART" id="SM00147">
    <property type="entry name" value="RasGEF"/>
    <property type="match status" value="1"/>
</dbReference>
<dbReference type="InterPro" id="IPR000651">
    <property type="entry name" value="Ras-like_Gua-exchang_fac_N"/>
</dbReference>
<dbReference type="InterPro" id="IPR001895">
    <property type="entry name" value="RASGEF_cat_dom"/>
</dbReference>
<evidence type="ECO:0000259" key="7">
    <source>
        <dbReference type="PROSITE" id="PS50009"/>
    </source>
</evidence>
<gene>
    <name evidence="9" type="ORF">CANCADRAFT_1456</name>
</gene>
<dbReference type="PROSITE" id="PS50009">
    <property type="entry name" value="RASGEF_CAT"/>
    <property type="match status" value="1"/>
</dbReference>
<evidence type="ECO:0000256" key="1">
    <source>
        <dbReference type="ARBA" id="ARBA00022443"/>
    </source>
</evidence>
<keyword evidence="10" id="KW-1185">Reference proteome</keyword>
<dbReference type="InterPro" id="IPR036028">
    <property type="entry name" value="SH3-like_dom_sf"/>
</dbReference>
<evidence type="ECO:0000313" key="10">
    <source>
        <dbReference type="Proteomes" id="UP000095023"/>
    </source>
</evidence>
<keyword evidence="2 3" id="KW-0344">Guanine-nucleotide releasing factor</keyword>
<feature type="compositionally biased region" description="Polar residues" evidence="5">
    <location>
        <begin position="27"/>
        <end position="66"/>
    </location>
</feature>
<protein>
    <recommendedName>
        <fullName evidence="11">Ras-GEF domain-containing protein</fullName>
    </recommendedName>
</protein>
<evidence type="ECO:0008006" key="11">
    <source>
        <dbReference type="Google" id="ProtNLM"/>
    </source>
</evidence>
<feature type="domain" description="N-terminal Ras-GEF" evidence="8">
    <location>
        <begin position="572"/>
        <end position="698"/>
    </location>
</feature>
<dbReference type="EMBL" id="KV453841">
    <property type="protein sequence ID" value="ODV92862.1"/>
    <property type="molecule type" value="Genomic_DNA"/>
</dbReference>
<name>A0A1E4TM85_9ASCO</name>
<feature type="compositionally biased region" description="Low complexity" evidence="5">
    <location>
        <begin position="13"/>
        <end position="26"/>
    </location>
</feature>
<feature type="region of interest" description="Disordered" evidence="5">
    <location>
        <begin position="522"/>
        <end position="544"/>
    </location>
</feature>
<dbReference type="Gene3D" id="1.10.840.10">
    <property type="entry name" value="Ras guanine-nucleotide exchange factors catalytic domain"/>
    <property type="match status" value="1"/>
</dbReference>
<dbReference type="SMART" id="SM00229">
    <property type="entry name" value="RasGEFN"/>
    <property type="match status" value="1"/>
</dbReference>
<feature type="domain" description="Ras-GEF" evidence="7">
    <location>
        <begin position="754"/>
        <end position="999"/>
    </location>
</feature>
<dbReference type="SUPFAM" id="SSF48366">
    <property type="entry name" value="Ras GEF"/>
    <property type="match status" value="1"/>
</dbReference>
<keyword evidence="1 4" id="KW-0728">SH3 domain</keyword>
<evidence type="ECO:0000259" key="6">
    <source>
        <dbReference type="PROSITE" id="PS50002"/>
    </source>
</evidence>
<evidence type="ECO:0000313" key="9">
    <source>
        <dbReference type="EMBL" id="ODV92862.1"/>
    </source>
</evidence>
<dbReference type="PANTHER" id="PTHR23113">
    <property type="entry name" value="GUANINE NUCLEOTIDE EXCHANGE FACTOR"/>
    <property type="match status" value="1"/>
</dbReference>
<evidence type="ECO:0000256" key="2">
    <source>
        <dbReference type="ARBA" id="ARBA00022658"/>
    </source>
</evidence>
<dbReference type="PROSITE" id="PS50002">
    <property type="entry name" value="SH3"/>
    <property type="match status" value="1"/>
</dbReference>
<evidence type="ECO:0000259" key="8">
    <source>
        <dbReference type="PROSITE" id="PS50212"/>
    </source>
</evidence>
<dbReference type="CDD" id="cd06224">
    <property type="entry name" value="REM"/>
    <property type="match status" value="1"/>
</dbReference>
<dbReference type="InterPro" id="IPR001452">
    <property type="entry name" value="SH3_domain"/>
</dbReference>
<proteinExistence type="predicted"/>
<dbReference type="AlphaFoldDB" id="A0A1E4TM85"/>
<dbReference type="PROSITE" id="PS50212">
    <property type="entry name" value="RASGEF_NTER"/>
    <property type="match status" value="1"/>
</dbReference>